<organism evidence="1">
    <name type="scientific">marine metagenome</name>
    <dbReference type="NCBI Taxonomy" id="408172"/>
    <lineage>
        <taxon>unclassified sequences</taxon>
        <taxon>metagenomes</taxon>
        <taxon>ecological metagenomes</taxon>
    </lineage>
</organism>
<dbReference type="AlphaFoldDB" id="A0A382XGW4"/>
<sequence>MLWWEGYNCGVSRETFYDPKQIAILPMGFDPKVSETLVFLHTQELAVVIEGVHVVEVIWFAGGDEFVFGCSVRHSLI</sequence>
<reference evidence="1" key="1">
    <citation type="submission" date="2018-05" db="EMBL/GenBank/DDBJ databases">
        <authorList>
            <person name="Lanie J.A."/>
            <person name="Ng W.-L."/>
            <person name="Kazmierczak K.M."/>
            <person name="Andrzejewski T.M."/>
            <person name="Davidsen T.M."/>
            <person name="Wayne K.J."/>
            <person name="Tettelin H."/>
            <person name="Glass J.I."/>
            <person name="Rusch D."/>
            <person name="Podicherti R."/>
            <person name="Tsui H.-C.T."/>
            <person name="Winkler M.E."/>
        </authorList>
    </citation>
    <scope>NUCLEOTIDE SEQUENCE</scope>
</reference>
<gene>
    <name evidence="1" type="ORF">METZ01_LOCUS423251</name>
</gene>
<protein>
    <submittedName>
        <fullName evidence="1">Uncharacterized protein</fullName>
    </submittedName>
</protein>
<dbReference type="EMBL" id="UINC01167731">
    <property type="protein sequence ID" value="SVD70397.1"/>
    <property type="molecule type" value="Genomic_DNA"/>
</dbReference>
<evidence type="ECO:0000313" key="1">
    <source>
        <dbReference type="EMBL" id="SVD70397.1"/>
    </source>
</evidence>
<accession>A0A382XGW4</accession>
<name>A0A382XGW4_9ZZZZ</name>
<proteinExistence type="predicted"/>